<sequence length="160" mass="17945">MAAPRRDLPKHAPITKHGFAEGFARRVDRQRTARQIQRDAEERAQAILALGRENFEAAQRAAADVFAHAQADIAKVLQEQPDYQALIRSKTYLIIRRVVDRHGIAFSALMQLQRKNAAAARARAEAVREIERALPLLSEEDIGALFGVTGRTVRKWRGQG</sequence>
<organism evidence="1 2">
    <name type="scientific">Tianweitania sediminis</name>
    <dbReference type="NCBI Taxonomy" id="1502156"/>
    <lineage>
        <taxon>Bacteria</taxon>
        <taxon>Pseudomonadati</taxon>
        <taxon>Pseudomonadota</taxon>
        <taxon>Alphaproteobacteria</taxon>
        <taxon>Hyphomicrobiales</taxon>
        <taxon>Phyllobacteriaceae</taxon>
        <taxon>Tianweitania</taxon>
    </lineage>
</organism>
<reference evidence="1" key="1">
    <citation type="submission" date="2021-03" db="EMBL/GenBank/DDBJ databases">
        <title>Genome sequencing and assembly of Tianweitania sediminis.</title>
        <authorList>
            <person name="Chhetri G."/>
        </authorList>
    </citation>
    <scope>NUCLEOTIDE SEQUENCE</scope>
    <source>
        <strain evidence="1">Z8</strain>
    </source>
</reference>
<proteinExistence type="predicted"/>
<dbReference type="Proteomes" id="UP000666240">
    <property type="component" value="Unassembled WGS sequence"/>
</dbReference>
<dbReference type="AlphaFoldDB" id="A0A8J7R7L0"/>
<protein>
    <submittedName>
        <fullName evidence="1">Uncharacterized protein</fullName>
    </submittedName>
</protein>
<dbReference type="RefSeq" id="WP_209335643.1">
    <property type="nucleotide sequence ID" value="NZ_JAGIYY010000004.1"/>
</dbReference>
<name>A0A8J7R7L0_9HYPH</name>
<evidence type="ECO:0000313" key="2">
    <source>
        <dbReference type="Proteomes" id="UP000666240"/>
    </source>
</evidence>
<accession>A0A8J7R7L0</accession>
<gene>
    <name evidence="1" type="ORF">J5Y06_13150</name>
</gene>
<evidence type="ECO:0000313" key="1">
    <source>
        <dbReference type="EMBL" id="MBP0439602.1"/>
    </source>
</evidence>
<keyword evidence="2" id="KW-1185">Reference proteome</keyword>
<dbReference type="EMBL" id="JAGIYY010000004">
    <property type="protein sequence ID" value="MBP0439602.1"/>
    <property type="molecule type" value="Genomic_DNA"/>
</dbReference>
<comment type="caution">
    <text evidence="1">The sequence shown here is derived from an EMBL/GenBank/DDBJ whole genome shotgun (WGS) entry which is preliminary data.</text>
</comment>